<sequence>MEYLHANRWERLILTHMLNLCIFDFEHQYRTWFYNDDRQVYEAQINMFNSLFWIERQWFFENQYYRIRYSNIATLYSTNPYRFKQKKIGSYDLDTKENPVHHVCIHSTNAMEKFVDNFRNVTELTLFDTFDVSCDSIVRSLNRIIPLKQLSTLSLDCHRFPFDQVIELLNSILFYRADSISIQQKSTLEKIQLLVALFSRLEYFTINLYQKDLETIAKFLLSKFNNNSRHLSSLCISKQRRDLIEKLRILIEIEKLPDDFTIKFINRKLYLWW</sequence>
<reference evidence="1" key="1">
    <citation type="submission" date="2021-02" db="EMBL/GenBank/DDBJ databases">
        <authorList>
            <person name="Nowell W R."/>
        </authorList>
    </citation>
    <scope>NUCLEOTIDE SEQUENCE</scope>
</reference>
<protein>
    <submittedName>
        <fullName evidence="1">Uncharacterized protein</fullName>
    </submittedName>
</protein>
<gene>
    <name evidence="1" type="ORF">JBS370_LOCUS23551</name>
</gene>
<evidence type="ECO:0000313" key="1">
    <source>
        <dbReference type="EMBL" id="CAF3951359.1"/>
    </source>
</evidence>
<organism evidence="1 2">
    <name type="scientific">Rotaria sordida</name>
    <dbReference type="NCBI Taxonomy" id="392033"/>
    <lineage>
        <taxon>Eukaryota</taxon>
        <taxon>Metazoa</taxon>
        <taxon>Spiralia</taxon>
        <taxon>Gnathifera</taxon>
        <taxon>Rotifera</taxon>
        <taxon>Eurotatoria</taxon>
        <taxon>Bdelloidea</taxon>
        <taxon>Philodinida</taxon>
        <taxon>Philodinidae</taxon>
        <taxon>Rotaria</taxon>
    </lineage>
</organism>
<proteinExistence type="predicted"/>
<accession>A0A819KT93</accession>
<dbReference type="AlphaFoldDB" id="A0A819KT93"/>
<comment type="caution">
    <text evidence="1">The sequence shown here is derived from an EMBL/GenBank/DDBJ whole genome shotgun (WGS) entry which is preliminary data.</text>
</comment>
<dbReference type="Proteomes" id="UP000663836">
    <property type="component" value="Unassembled WGS sequence"/>
</dbReference>
<evidence type="ECO:0000313" key="2">
    <source>
        <dbReference type="Proteomes" id="UP000663836"/>
    </source>
</evidence>
<name>A0A819KT93_9BILA</name>
<dbReference type="EMBL" id="CAJOBD010003490">
    <property type="protein sequence ID" value="CAF3951359.1"/>
    <property type="molecule type" value="Genomic_DNA"/>
</dbReference>